<feature type="transmembrane region" description="Helical" evidence="6">
    <location>
        <begin position="179"/>
        <end position="201"/>
    </location>
</feature>
<keyword evidence="5 6" id="KW-0472">Membrane</keyword>
<evidence type="ECO:0000256" key="1">
    <source>
        <dbReference type="ARBA" id="ARBA00004141"/>
    </source>
</evidence>
<keyword evidence="8" id="KW-1185">Reference proteome</keyword>
<sequence length="382" mass="42476">MSDTQSTHTTSPRKLITPLNTLAVIAVLAVLYFAQSLLIPLVFSLLVALLLNPLVSRLKQAHVPRIISSVTLLTVLLTPVVWLGAELAEPAEKWLKAVPKFTLYIEQQVESFNQVMQLGEQEARQELEEPKKEEKDSGFFSWFSRDEEEPEPEQKPDNQPSVSERIEQGGAELLFTSLLAAPLFLAQCLGGVILTLFILVYGRRLFTVFIDEFPQVTNKDKVKATVKSIQSELSKYIFTVATINAGLGIMTATALYLLGTQDFILWGSVVALFNFVPYVGSVISLSMLLMAGLVQYNLTLMALAPATLFMLLNIIESQLITPLVLGRRMQVNPLIVILWLACMGWLWGMAGVLLALPILVCIKLVLVQMDKAPHWIRLVEAK</sequence>
<dbReference type="PANTHER" id="PTHR21716">
    <property type="entry name" value="TRANSMEMBRANE PROTEIN"/>
    <property type="match status" value="1"/>
</dbReference>
<accession>A0ABW1XPJ1</accession>
<feature type="transmembrane region" description="Helical" evidence="6">
    <location>
        <begin position="264"/>
        <end position="289"/>
    </location>
</feature>
<dbReference type="EMBL" id="JBHSUS010000001">
    <property type="protein sequence ID" value="MFC6441656.1"/>
    <property type="molecule type" value="Genomic_DNA"/>
</dbReference>
<dbReference type="Pfam" id="PF01594">
    <property type="entry name" value="AI-2E_transport"/>
    <property type="match status" value="1"/>
</dbReference>
<keyword evidence="4 6" id="KW-1133">Transmembrane helix</keyword>
<evidence type="ECO:0000313" key="8">
    <source>
        <dbReference type="Proteomes" id="UP001596364"/>
    </source>
</evidence>
<evidence type="ECO:0000256" key="4">
    <source>
        <dbReference type="ARBA" id="ARBA00022989"/>
    </source>
</evidence>
<evidence type="ECO:0000256" key="3">
    <source>
        <dbReference type="ARBA" id="ARBA00022692"/>
    </source>
</evidence>
<dbReference type="InterPro" id="IPR002549">
    <property type="entry name" value="AI-2E-like"/>
</dbReference>
<reference evidence="8" key="1">
    <citation type="journal article" date="2019" name="Int. J. Syst. Evol. Microbiol.">
        <title>The Global Catalogue of Microorganisms (GCM) 10K type strain sequencing project: providing services to taxonomists for standard genome sequencing and annotation.</title>
        <authorList>
            <consortium name="The Broad Institute Genomics Platform"/>
            <consortium name="The Broad Institute Genome Sequencing Center for Infectious Disease"/>
            <person name="Wu L."/>
            <person name="Ma J."/>
        </authorList>
    </citation>
    <scope>NUCLEOTIDE SEQUENCE [LARGE SCALE GENOMIC DNA]</scope>
    <source>
        <strain evidence="8">CGMCC 1.16031</strain>
    </source>
</reference>
<feature type="transmembrane region" description="Helical" evidence="6">
    <location>
        <begin position="22"/>
        <end position="51"/>
    </location>
</feature>
<dbReference type="Proteomes" id="UP001596364">
    <property type="component" value="Unassembled WGS sequence"/>
</dbReference>
<dbReference type="PANTHER" id="PTHR21716:SF16">
    <property type="entry name" value="BLL1467 PROTEIN"/>
    <property type="match status" value="1"/>
</dbReference>
<feature type="transmembrane region" description="Helical" evidence="6">
    <location>
        <begin position="335"/>
        <end position="366"/>
    </location>
</feature>
<organism evidence="7 8">
    <name type="scientific">Pseudobowmanella zhangzhouensis</name>
    <dbReference type="NCBI Taxonomy" id="1537679"/>
    <lineage>
        <taxon>Bacteria</taxon>
        <taxon>Pseudomonadati</taxon>
        <taxon>Pseudomonadota</taxon>
        <taxon>Gammaproteobacteria</taxon>
        <taxon>Alteromonadales</taxon>
        <taxon>Alteromonadaceae</taxon>
    </lineage>
</organism>
<gene>
    <name evidence="7" type="ORF">ACFP85_15995</name>
</gene>
<name>A0ABW1XPJ1_9ALTE</name>
<evidence type="ECO:0000256" key="2">
    <source>
        <dbReference type="ARBA" id="ARBA00009773"/>
    </source>
</evidence>
<evidence type="ECO:0000256" key="5">
    <source>
        <dbReference type="ARBA" id="ARBA00023136"/>
    </source>
</evidence>
<feature type="transmembrane region" description="Helical" evidence="6">
    <location>
        <begin position="236"/>
        <end position="258"/>
    </location>
</feature>
<protein>
    <submittedName>
        <fullName evidence="7">AI-2E family transporter</fullName>
    </submittedName>
</protein>
<proteinExistence type="inferred from homology"/>
<evidence type="ECO:0000256" key="6">
    <source>
        <dbReference type="SAM" id="Phobius"/>
    </source>
</evidence>
<comment type="caution">
    <text evidence="7">The sequence shown here is derived from an EMBL/GenBank/DDBJ whole genome shotgun (WGS) entry which is preliminary data.</text>
</comment>
<feature type="transmembrane region" description="Helical" evidence="6">
    <location>
        <begin position="296"/>
        <end position="315"/>
    </location>
</feature>
<feature type="transmembrane region" description="Helical" evidence="6">
    <location>
        <begin position="63"/>
        <end position="85"/>
    </location>
</feature>
<evidence type="ECO:0000313" key="7">
    <source>
        <dbReference type="EMBL" id="MFC6441656.1"/>
    </source>
</evidence>
<dbReference type="RefSeq" id="WP_165490709.1">
    <property type="nucleotide sequence ID" value="NZ_JBHSUS010000001.1"/>
</dbReference>
<comment type="subcellular location">
    <subcellularLocation>
        <location evidence="1">Membrane</location>
        <topology evidence="1">Multi-pass membrane protein</topology>
    </subcellularLocation>
</comment>
<keyword evidence="3 6" id="KW-0812">Transmembrane</keyword>
<comment type="similarity">
    <text evidence="2">Belongs to the autoinducer-2 exporter (AI-2E) (TC 2.A.86) family.</text>
</comment>